<evidence type="ECO:0000313" key="3">
    <source>
        <dbReference type="EMBL" id="CAK0902927.1"/>
    </source>
</evidence>
<dbReference type="EMBL" id="CAUYUJ010021139">
    <property type="protein sequence ID" value="CAK0902927.1"/>
    <property type="molecule type" value="Genomic_DNA"/>
</dbReference>
<feature type="coiled-coil region" evidence="1">
    <location>
        <begin position="333"/>
        <end position="367"/>
    </location>
</feature>
<protein>
    <submittedName>
        <fullName evidence="3">Uncharacterized protein</fullName>
    </submittedName>
</protein>
<sequence length="384" mass="40726">DACALAAEAWAEAEDAGGCGGAGGGSSSDELCSMAEELCRKCQTNASAFQPAGNQSGLAAALEGSDPADTEGMSLAELDSGALQMKCAFAGKTEWNQVHCKHCGAHWQTGEKKKARKGKGTDRDGWNQGKLGDFPPGLGGKVPLPVGAQAGGKDPVPDLSIEDVRQIIELANKGKNAPLAQYYESVLVAKDRTAVSPQVRADQANRSIVKLEGELRVQTTTLADMHEQVQKQQEVVSTTMAELAAQEEIYKQAITELHCTISSAQPEGAASAKKVVSLGDILSGKDTDWDLSCGDDLFGLGEYIDLQGSDVKEAKDREARPKTQFRELATNLFGELKAKAEGAQKEQEELRARLAGNKERREKAQALLAKGIGKSKEVEGQASL</sequence>
<gene>
    <name evidence="3" type="ORF">PCOR1329_LOCUS79384</name>
</gene>
<evidence type="ECO:0000256" key="2">
    <source>
        <dbReference type="SAM" id="MobiDB-lite"/>
    </source>
</evidence>
<keyword evidence="4" id="KW-1185">Reference proteome</keyword>
<organism evidence="3 4">
    <name type="scientific">Prorocentrum cordatum</name>
    <dbReference type="NCBI Taxonomy" id="2364126"/>
    <lineage>
        <taxon>Eukaryota</taxon>
        <taxon>Sar</taxon>
        <taxon>Alveolata</taxon>
        <taxon>Dinophyceae</taxon>
        <taxon>Prorocentrales</taxon>
        <taxon>Prorocentraceae</taxon>
        <taxon>Prorocentrum</taxon>
    </lineage>
</organism>
<feature type="non-terminal residue" evidence="3">
    <location>
        <position position="1"/>
    </location>
</feature>
<evidence type="ECO:0000313" key="4">
    <source>
        <dbReference type="Proteomes" id="UP001189429"/>
    </source>
</evidence>
<proteinExistence type="predicted"/>
<reference evidence="3" key="1">
    <citation type="submission" date="2023-10" db="EMBL/GenBank/DDBJ databases">
        <authorList>
            <person name="Chen Y."/>
            <person name="Shah S."/>
            <person name="Dougan E. K."/>
            <person name="Thang M."/>
            <person name="Chan C."/>
        </authorList>
    </citation>
    <scope>NUCLEOTIDE SEQUENCE [LARGE SCALE GENOMIC DNA]</scope>
</reference>
<evidence type="ECO:0000256" key="1">
    <source>
        <dbReference type="SAM" id="Coils"/>
    </source>
</evidence>
<comment type="caution">
    <text evidence="3">The sequence shown here is derived from an EMBL/GenBank/DDBJ whole genome shotgun (WGS) entry which is preliminary data.</text>
</comment>
<keyword evidence="1" id="KW-0175">Coiled coil</keyword>
<name>A0ABN9XSF3_9DINO</name>
<feature type="region of interest" description="Disordered" evidence="2">
    <location>
        <begin position="111"/>
        <end position="136"/>
    </location>
</feature>
<accession>A0ABN9XSF3</accession>
<dbReference type="Proteomes" id="UP001189429">
    <property type="component" value="Unassembled WGS sequence"/>
</dbReference>